<organism evidence="1 2">
    <name type="scientific">Ophiocordyceps sinensis (strain Co18 / CGMCC 3.14243)</name>
    <name type="common">Yarsagumba caterpillar fungus</name>
    <name type="synonym">Hirsutella sinensis</name>
    <dbReference type="NCBI Taxonomy" id="911162"/>
    <lineage>
        <taxon>Eukaryota</taxon>
        <taxon>Fungi</taxon>
        <taxon>Dikarya</taxon>
        <taxon>Ascomycota</taxon>
        <taxon>Pezizomycotina</taxon>
        <taxon>Sordariomycetes</taxon>
        <taxon>Hypocreomycetidae</taxon>
        <taxon>Hypocreales</taxon>
        <taxon>Ophiocordycipitaceae</taxon>
        <taxon>Ophiocordyceps</taxon>
    </lineage>
</organism>
<dbReference type="Gene3D" id="2.130.10.10">
    <property type="entry name" value="YVTN repeat-like/Quinoprotein amine dehydrogenase"/>
    <property type="match status" value="1"/>
</dbReference>
<dbReference type="AlphaFoldDB" id="T5A8R4"/>
<evidence type="ECO:0000313" key="2">
    <source>
        <dbReference type="Proteomes" id="UP000019374"/>
    </source>
</evidence>
<dbReference type="PANTHER" id="PTHR16220">
    <property type="entry name" value="WD REPEAT PROTEIN 8-RELATED"/>
    <property type="match status" value="1"/>
</dbReference>
<dbReference type="Proteomes" id="UP000019374">
    <property type="component" value="Unassembled WGS sequence"/>
</dbReference>
<gene>
    <name evidence="1" type="ORF">OCS_06098</name>
</gene>
<dbReference type="InterPro" id="IPR015943">
    <property type="entry name" value="WD40/YVTN_repeat-like_dom_sf"/>
</dbReference>
<dbReference type="GO" id="GO:0005815">
    <property type="term" value="C:microtubule organizing center"/>
    <property type="evidence" value="ECO:0007669"/>
    <property type="project" value="TreeGrafter"/>
</dbReference>
<sequence length="564" mass="61259">MLRPTNPNLLLLKSLLWLPALPPQPLRISFRPFPFPNARLASLSMYVASASSDCAWHSRILVLASSHCSPSPDGRYVATVRSSTLSVRSVETLQLVNVRKLAQGISGPICSLLWAPSSSKVLISTAHHIHLVSAVDRSFDASIQAPTPAGGTPAALHFGARDTEVFASSPLGLKFCVLDLSTSKVVEISNPKFHQPSTASRGFCLHPDTGHLALLTRVGGKDLVSVHHPATRQVQRSWSPDTVDAQGLLWTPDGRWLLLWESPAHGHRLLLYTPDGQHFRTLGPSSLATPQVPRTERALGLGIKACRLSPNAELCAVGDHSRDVVVLSTQSWREKMKLMHPTTIVPRDTTRVWQEQLVDANAKQSMPPFVQATLSVSPPGPSSDAKGAVPLTSGCSLARFDASSTLMATRLDDSPSTVWIWDLAAAELRAVLVFHSHVTFKWHPTAREVLAVNCQDEVRRGASFVWDPLLNGPTSVSPEDHLPTVAKAGGKPRVAWLNRQSELPSLLLADAQHYVLLSLSGTEQGPNPWHRGDWDGAWAIADESAMLGIDDTSALDDTFSFKYA</sequence>
<dbReference type="InterPro" id="IPR052778">
    <property type="entry name" value="Centrosome-WD_assoc"/>
</dbReference>
<dbReference type="HOGENOM" id="CLU_024072_2_0_1"/>
<name>T5A8R4_OPHSC</name>
<dbReference type="SUPFAM" id="SSF82171">
    <property type="entry name" value="DPP6 N-terminal domain-like"/>
    <property type="match status" value="1"/>
</dbReference>
<dbReference type="GO" id="GO:1990811">
    <property type="term" value="C:MWP complex"/>
    <property type="evidence" value="ECO:0007669"/>
    <property type="project" value="TreeGrafter"/>
</dbReference>
<dbReference type="eggNOG" id="KOG4497">
    <property type="taxonomic scope" value="Eukaryota"/>
</dbReference>
<evidence type="ECO:0000313" key="1">
    <source>
        <dbReference type="EMBL" id="EQK98187.1"/>
    </source>
</evidence>
<dbReference type="OrthoDB" id="308690at2759"/>
<protein>
    <submittedName>
        <fullName evidence="1">WD40 domain-containing protein</fullName>
    </submittedName>
</protein>
<reference evidence="1 2" key="1">
    <citation type="journal article" date="2013" name="Chin. Sci. Bull.">
        <title>Genome survey uncovers the secrets of sex and lifestyle in caterpillar fungus.</title>
        <authorList>
            <person name="Hu X."/>
            <person name="Zhang Y."/>
            <person name="Xiao G."/>
            <person name="Zheng P."/>
            <person name="Xia Y."/>
            <person name="Zhang X."/>
            <person name="St Leger R.J."/>
            <person name="Liu X."/>
            <person name="Wang C."/>
        </authorList>
    </citation>
    <scope>NUCLEOTIDE SEQUENCE [LARGE SCALE GENOMIC DNA]</scope>
    <source>
        <strain evidence="2">Co18 / CGMCC 3.14243</strain>
        <tissue evidence="1">Fruit-body</tissue>
    </source>
</reference>
<accession>T5A8R4</accession>
<dbReference type="PANTHER" id="PTHR16220:SF0">
    <property type="entry name" value="WD REPEAT-CONTAINING PROTEIN WRAP73"/>
    <property type="match status" value="1"/>
</dbReference>
<dbReference type="GO" id="GO:1990810">
    <property type="term" value="P:microtubule anchoring at mitotic spindle pole body"/>
    <property type="evidence" value="ECO:0007669"/>
    <property type="project" value="TreeGrafter"/>
</dbReference>
<dbReference type="EMBL" id="KE655327">
    <property type="protein sequence ID" value="EQK98187.1"/>
    <property type="molecule type" value="Genomic_DNA"/>
</dbReference>
<proteinExistence type="predicted"/>